<keyword evidence="2" id="KW-0378">Hydrolase</keyword>
<evidence type="ECO:0000313" key="3">
    <source>
        <dbReference type="EMBL" id="MDR7340274.1"/>
    </source>
</evidence>
<gene>
    <name evidence="3" type="ORF">J2S69_003993</name>
    <name evidence="2" type="ORF">O2L01_17180</name>
</gene>
<dbReference type="GO" id="GO:0004519">
    <property type="term" value="F:endonuclease activity"/>
    <property type="evidence" value="ECO:0007669"/>
    <property type="project" value="UniProtKB-KW"/>
</dbReference>
<dbReference type="Proteomes" id="UP001183604">
    <property type="component" value="Unassembled WGS sequence"/>
</dbReference>
<keyword evidence="2" id="KW-0255">Endonuclease</keyword>
<dbReference type="PANTHER" id="PTHR35400">
    <property type="entry name" value="SLR1083 PROTEIN"/>
    <property type="match status" value="1"/>
</dbReference>
<organism evidence="2 4">
    <name type="scientific">Glycomyces lechevalierae</name>
    <dbReference type="NCBI Taxonomy" id="256034"/>
    <lineage>
        <taxon>Bacteria</taxon>
        <taxon>Bacillati</taxon>
        <taxon>Actinomycetota</taxon>
        <taxon>Actinomycetes</taxon>
        <taxon>Glycomycetales</taxon>
        <taxon>Glycomycetaceae</taxon>
        <taxon>Glycomyces</taxon>
    </lineage>
</organism>
<dbReference type="EMBL" id="JAPZVQ010000011">
    <property type="protein sequence ID" value="MDA1386735.1"/>
    <property type="molecule type" value="Genomic_DNA"/>
</dbReference>
<reference evidence="3 5" key="2">
    <citation type="submission" date="2023-07" db="EMBL/GenBank/DDBJ databases">
        <title>Sequencing the genomes of 1000 actinobacteria strains.</title>
        <authorList>
            <person name="Klenk H.-P."/>
        </authorList>
    </citation>
    <scope>NUCLEOTIDE SEQUENCE [LARGE SCALE GENOMIC DNA]</scope>
    <source>
        <strain evidence="3 5">DSM 44724</strain>
    </source>
</reference>
<reference evidence="2" key="1">
    <citation type="submission" date="2022-12" db="EMBL/GenBank/DDBJ databases">
        <title>Gycomyces niveus sp.nov., a novel actinomycete isolated from soil in Shouguang.</title>
        <authorList>
            <person name="Yang X."/>
        </authorList>
    </citation>
    <scope>NUCLEOTIDE SEQUENCE</scope>
    <source>
        <strain evidence="2">DSM 44724</strain>
    </source>
</reference>
<dbReference type="AlphaFoldDB" id="A0A9X3PMH8"/>
<evidence type="ECO:0000313" key="5">
    <source>
        <dbReference type="Proteomes" id="UP001183604"/>
    </source>
</evidence>
<evidence type="ECO:0000313" key="2">
    <source>
        <dbReference type="EMBL" id="MDA1386735.1"/>
    </source>
</evidence>
<dbReference type="RefSeq" id="WP_270123218.1">
    <property type="nucleotide sequence ID" value="NZ_BAAAOM010000003.1"/>
</dbReference>
<dbReference type="InterPro" id="IPR012296">
    <property type="entry name" value="Nuclease_put_TT1808"/>
</dbReference>
<dbReference type="SUPFAM" id="SSF52980">
    <property type="entry name" value="Restriction endonuclease-like"/>
    <property type="match status" value="1"/>
</dbReference>
<proteinExistence type="predicted"/>
<dbReference type="EMBL" id="JAVDYD010000001">
    <property type="protein sequence ID" value="MDR7340274.1"/>
    <property type="molecule type" value="Genomic_DNA"/>
</dbReference>
<dbReference type="Pfam" id="PF05685">
    <property type="entry name" value="Uma2"/>
    <property type="match status" value="1"/>
</dbReference>
<dbReference type="Proteomes" id="UP001145799">
    <property type="component" value="Unassembled WGS sequence"/>
</dbReference>
<dbReference type="PANTHER" id="PTHR35400:SF3">
    <property type="entry name" value="SLL1072 PROTEIN"/>
    <property type="match status" value="1"/>
</dbReference>
<comment type="caution">
    <text evidence="2">The sequence shown here is derived from an EMBL/GenBank/DDBJ whole genome shotgun (WGS) entry which is preliminary data.</text>
</comment>
<dbReference type="InterPro" id="IPR008538">
    <property type="entry name" value="Uma2"/>
</dbReference>
<evidence type="ECO:0000313" key="4">
    <source>
        <dbReference type="Proteomes" id="UP001145799"/>
    </source>
</evidence>
<dbReference type="CDD" id="cd06260">
    <property type="entry name" value="DUF820-like"/>
    <property type="match status" value="1"/>
</dbReference>
<dbReference type="InterPro" id="IPR011335">
    <property type="entry name" value="Restrct_endonuc-II-like"/>
</dbReference>
<sequence>MEPPLRDDFAFLTSTAAELVLPDGLGAEVLDGKIVITPWLPAPYLKPLRTIQRQLDMRAGRGRDIGALSMRFGFAAAVLGPDLSVYDTARLDPATAVVPGEALLLAAEVTTPATRDLDADRKTEIYGRAGVPVYLLFDTDERMLTVHSDPGPDRGYRTRSTSWFGEPAEIPAPFDFDLDTTAFTGI</sequence>
<dbReference type="Gene3D" id="3.90.1570.10">
    <property type="entry name" value="tt1808, chain A"/>
    <property type="match status" value="1"/>
</dbReference>
<feature type="domain" description="Putative restriction endonuclease" evidence="1">
    <location>
        <begin position="23"/>
        <end position="176"/>
    </location>
</feature>
<keyword evidence="2" id="KW-0540">Nuclease</keyword>
<accession>A0A9X3PMH8</accession>
<name>A0A9X3PMH8_9ACTN</name>
<protein>
    <submittedName>
        <fullName evidence="2">Uma2 family endonuclease</fullName>
    </submittedName>
</protein>
<evidence type="ECO:0000259" key="1">
    <source>
        <dbReference type="Pfam" id="PF05685"/>
    </source>
</evidence>
<keyword evidence="5" id="KW-1185">Reference proteome</keyword>